<dbReference type="Pfam" id="PF08244">
    <property type="entry name" value="Glyco_hydro_32C"/>
    <property type="match status" value="1"/>
</dbReference>
<gene>
    <name evidence="12" type="ORF">HMPREF0446_01599</name>
</gene>
<reference evidence="12" key="2">
    <citation type="submission" date="2011-10" db="EMBL/GenBank/DDBJ databases">
        <title>The Genome Sequence of Granulicatella elegans ATCC 700633.</title>
        <authorList>
            <consortium name="The Broad Institute Genome Sequencing Platform"/>
            <consortium name="The Broad Institute Genome Sequencing Center for Infectious Disease"/>
            <person name="Earl A."/>
            <person name="Ward D."/>
            <person name="Feldgarden M."/>
            <person name="Gevers D."/>
            <person name="Sibley C.D."/>
            <person name="Field T.R."/>
            <person name="Grinwis M."/>
            <person name="Eshaghurshan C.S."/>
            <person name="Surette M.G."/>
            <person name="Young S.K."/>
            <person name="Zeng Q."/>
            <person name="Gargeya S."/>
            <person name="Fitzgerald M."/>
            <person name="Haas B."/>
            <person name="Abouelleil A."/>
            <person name="Alvarado L."/>
            <person name="Arachchi H.M."/>
            <person name="Berlin A."/>
            <person name="Brown A."/>
            <person name="Chapman S.B."/>
            <person name="Chen Z."/>
            <person name="Dunbar C."/>
            <person name="Freedman E."/>
            <person name="Gearin G."/>
            <person name="Goldberg J."/>
            <person name="Griggs A."/>
            <person name="Gujja S."/>
            <person name="Heiman D."/>
            <person name="Howarth C."/>
            <person name="Larson L."/>
            <person name="Lui A."/>
            <person name="MacDonald P.J.P."/>
            <person name="Montmayeur A."/>
            <person name="Murphy C."/>
            <person name="Neiman D."/>
            <person name="Pearson M."/>
            <person name="Priest M."/>
            <person name="Roberts A."/>
            <person name="Saif S."/>
            <person name="Shea T."/>
            <person name="Shenoy N."/>
            <person name="Sisk P."/>
            <person name="Stolte C."/>
            <person name="Sykes S."/>
            <person name="Wortman J."/>
            <person name="Nusbaum C."/>
            <person name="Birren B."/>
        </authorList>
    </citation>
    <scope>NUCLEOTIDE SEQUENCE [LARGE SCALE GENOMIC DNA]</scope>
    <source>
        <strain evidence="12">ATCC 700633</strain>
    </source>
</reference>
<comment type="subcellular location">
    <subcellularLocation>
        <location evidence="9">Cytoplasm</location>
    </subcellularLocation>
</comment>
<dbReference type="SUPFAM" id="SSF49899">
    <property type="entry name" value="Concanavalin A-like lectins/glucanases"/>
    <property type="match status" value="1"/>
</dbReference>
<dbReference type="eggNOG" id="COG1621">
    <property type="taxonomic scope" value="Bacteria"/>
</dbReference>
<evidence type="ECO:0000256" key="8">
    <source>
        <dbReference type="RuleBase" id="RU362110"/>
    </source>
</evidence>
<dbReference type="CDD" id="cd18623">
    <property type="entry name" value="GH32_ScrB-like"/>
    <property type="match status" value="1"/>
</dbReference>
<dbReference type="InterPro" id="IPR013189">
    <property type="entry name" value="Glyco_hydro_32_C"/>
</dbReference>
<evidence type="ECO:0000259" key="11">
    <source>
        <dbReference type="Pfam" id="PF08244"/>
    </source>
</evidence>
<accession>D0BNR4</accession>
<reference evidence="12" key="1">
    <citation type="submission" date="2009-09" db="EMBL/GenBank/DDBJ databases">
        <authorList>
            <consortium name="The Broad Institute Genome Sequencing Platform"/>
            <person name="Ward D."/>
            <person name="Feldgarden M."/>
            <person name="Earl A."/>
            <person name="Young S.K."/>
            <person name="Zeng Q."/>
            <person name="Koehrsen M."/>
            <person name="Alvarado L."/>
            <person name="Berlin A."/>
            <person name="Bochicchio J."/>
            <person name="Borenstein D."/>
            <person name="Chapman S.B."/>
            <person name="Chen Z."/>
            <person name="Engels R."/>
            <person name="Freedman E."/>
            <person name="Gellesch M."/>
            <person name="Goldberg J."/>
            <person name="Griggs A."/>
            <person name="Gujja S."/>
            <person name="Heilman E."/>
            <person name="Heiman D."/>
            <person name="Hepburn T."/>
            <person name="Howarth C."/>
            <person name="Jen D."/>
            <person name="Larson L."/>
            <person name="Lewis B."/>
            <person name="Mehta T."/>
            <person name="Park D."/>
            <person name="Pearson M."/>
            <person name="Roberts A."/>
            <person name="Saif S."/>
            <person name="Shea T."/>
            <person name="Shenoy N."/>
            <person name="Sisk P."/>
            <person name="Stolte C."/>
            <person name="Sykes S."/>
            <person name="Thomson T."/>
            <person name="Walk T."/>
            <person name="White J."/>
            <person name="Yandava C."/>
            <person name="Sibley C.D."/>
            <person name="Field T.R."/>
            <person name="Grinwis M."/>
            <person name="Eshaghurshan C.S."/>
            <person name="Surette M.G."/>
            <person name="Haas B."/>
            <person name="Nusbaum C."/>
            <person name="Birren B."/>
        </authorList>
    </citation>
    <scope>NUCLEOTIDE SEQUENCE [LARGE SCALE GENOMIC DNA]</scope>
    <source>
        <strain evidence="12">ATCC 700633</strain>
    </source>
</reference>
<dbReference type="PANTHER" id="PTHR43101:SF1">
    <property type="entry name" value="BETA-FRUCTOSIDASE"/>
    <property type="match status" value="1"/>
</dbReference>
<evidence type="ECO:0000256" key="4">
    <source>
        <dbReference type="ARBA" id="ARBA00019623"/>
    </source>
</evidence>
<dbReference type="STRING" id="626369.HMPREF0446_01599"/>
<comment type="similarity">
    <text evidence="2 8">Belongs to the glycosyl hydrolase 32 family.</text>
</comment>
<dbReference type="InterPro" id="IPR013320">
    <property type="entry name" value="ConA-like_dom_sf"/>
</dbReference>
<dbReference type="OrthoDB" id="9759709at2"/>
<dbReference type="SMART" id="SM00640">
    <property type="entry name" value="Glyco_32"/>
    <property type="match status" value="1"/>
</dbReference>
<dbReference type="InterPro" id="IPR006232">
    <property type="entry name" value="Suc6P_hydrolase"/>
</dbReference>
<keyword evidence="13" id="KW-1185">Reference proteome</keyword>
<dbReference type="GO" id="GO:0005985">
    <property type="term" value="P:sucrose metabolic process"/>
    <property type="evidence" value="ECO:0007669"/>
    <property type="project" value="UniProtKB-UniPathway"/>
</dbReference>
<dbReference type="EC" id="3.2.1.26" evidence="3 8"/>
<dbReference type="AlphaFoldDB" id="D0BNR4"/>
<dbReference type="GO" id="GO:0004564">
    <property type="term" value="F:beta-fructofuranosidase activity"/>
    <property type="evidence" value="ECO:0007669"/>
    <property type="project" value="UniProtKB-EC"/>
</dbReference>
<comment type="function">
    <text evidence="9">Enables the bacterium to metabolize sucrose as a sole carbon source.</text>
</comment>
<evidence type="ECO:0000256" key="7">
    <source>
        <dbReference type="ARBA" id="ARBA00033367"/>
    </source>
</evidence>
<dbReference type="NCBIfam" id="TIGR01322">
    <property type="entry name" value="scrB_fam"/>
    <property type="match status" value="1"/>
</dbReference>
<evidence type="ECO:0000256" key="5">
    <source>
        <dbReference type="ARBA" id="ARBA00022801"/>
    </source>
</evidence>
<dbReference type="InterPro" id="IPR023296">
    <property type="entry name" value="Glyco_hydro_beta-prop_sf"/>
</dbReference>
<evidence type="ECO:0000259" key="10">
    <source>
        <dbReference type="Pfam" id="PF00251"/>
    </source>
</evidence>
<dbReference type="GO" id="GO:0005737">
    <property type="term" value="C:cytoplasm"/>
    <property type="evidence" value="ECO:0007669"/>
    <property type="project" value="UniProtKB-SubCell"/>
</dbReference>
<dbReference type="EMBL" id="ACRF02000018">
    <property type="protein sequence ID" value="EEW92299.1"/>
    <property type="molecule type" value="Genomic_DNA"/>
</dbReference>
<dbReference type="Proteomes" id="UP000002939">
    <property type="component" value="Unassembled WGS sequence"/>
</dbReference>
<keyword evidence="5 8" id="KW-0378">Hydrolase</keyword>
<comment type="pathway">
    <text evidence="1 9">Glycan biosynthesis; sucrose metabolism.</text>
</comment>
<dbReference type="Pfam" id="PF00251">
    <property type="entry name" value="Glyco_hydro_32N"/>
    <property type="match status" value="1"/>
</dbReference>
<feature type="domain" description="Glycosyl hydrolase family 32 N-terminal" evidence="10">
    <location>
        <begin position="17"/>
        <end position="321"/>
    </location>
</feature>
<dbReference type="HOGENOM" id="CLU_001528_7_1_9"/>
<comment type="caution">
    <text evidence="12">The sequence shown here is derived from an EMBL/GenBank/DDBJ whole genome shotgun (WGS) entry which is preliminary data.</text>
</comment>
<feature type="domain" description="Glycosyl hydrolase family 32 C-terminal" evidence="11">
    <location>
        <begin position="356"/>
        <end position="445"/>
    </location>
</feature>
<evidence type="ECO:0000256" key="6">
    <source>
        <dbReference type="ARBA" id="ARBA00023295"/>
    </source>
</evidence>
<evidence type="ECO:0000256" key="9">
    <source>
        <dbReference type="RuleBase" id="RU365015"/>
    </source>
</evidence>
<keyword evidence="9" id="KW-0963">Cytoplasm</keyword>
<dbReference type="InterPro" id="IPR051214">
    <property type="entry name" value="GH32_Enzymes"/>
</dbReference>
<protein>
    <recommendedName>
        <fullName evidence="4 8">Sucrose-6-phosphate hydrolase</fullName>
        <ecNumber evidence="3 8">3.2.1.26</ecNumber>
    </recommendedName>
    <alternativeName>
        <fullName evidence="7 9">Invertase</fullName>
    </alternativeName>
</protein>
<keyword evidence="6 8" id="KW-0326">Glycosidase</keyword>
<name>D0BNR4_9LACT</name>
<dbReference type="SUPFAM" id="SSF75005">
    <property type="entry name" value="Arabinanase/levansucrase/invertase"/>
    <property type="match status" value="1"/>
</dbReference>
<evidence type="ECO:0000313" key="13">
    <source>
        <dbReference type="Proteomes" id="UP000002939"/>
    </source>
</evidence>
<comment type="catalytic activity">
    <reaction evidence="8">
        <text>Hydrolysis of terminal non-reducing beta-D-fructofuranoside residues in beta-D-fructofuranosides.</text>
        <dbReference type="EC" id="3.2.1.26"/>
    </reaction>
</comment>
<dbReference type="Gene3D" id="2.60.120.560">
    <property type="entry name" value="Exo-inulinase, domain 1"/>
    <property type="match status" value="1"/>
</dbReference>
<evidence type="ECO:0000256" key="2">
    <source>
        <dbReference type="ARBA" id="ARBA00009902"/>
    </source>
</evidence>
<dbReference type="PROSITE" id="PS00609">
    <property type="entry name" value="GLYCOSYL_HYDROL_F32"/>
    <property type="match status" value="1"/>
</dbReference>
<dbReference type="InterPro" id="IPR001362">
    <property type="entry name" value="Glyco_hydro_32"/>
</dbReference>
<evidence type="ECO:0000256" key="3">
    <source>
        <dbReference type="ARBA" id="ARBA00012758"/>
    </source>
</evidence>
<dbReference type="RefSeq" id="WP_006703875.1">
    <property type="nucleotide sequence ID" value="NZ_KI391971.1"/>
</dbReference>
<dbReference type="UniPathway" id="UPA00238"/>
<evidence type="ECO:0000313" key="12">
    <source>
        <dbReference type="EMBL" id="EEW92299.1"/>
    </source>
</evidence>
<dbReference type="PANTHER" id="PTHR43101">
    <property type="entry name" value="BETA-FRUCTOSIDASE"/>
    <property type="match status" value="1"/>
</dbReference>
<dbReference type="Gene3D" id="2.115.10.20">
    <property type="entry name" value="Glycosyl hydrolase domain, family 43"/>
    <property type="match status" value="1"/>
</dbReference>
<evidence type="ECO:0000256" key="1">
    <source>
        <dbReference type="ARBA" id="ARBA00004914"/>
    </source>
</evidence>
<keyword evidence="9" id="KW-0119">Carbohydrate metabolism</keyword>
<proteinExistence type="inferred from homology"/>
<dbReference type="InterPro" id="IPR018053">
    <property type="entry name" value="Glyco_hydro_32_AS"/>
</dbReference>
<organism evidence="12 13">
    <name type="scientific">Granulicatella elegans ATCC 700633</name>
    <dbReference type="NCBI Taxonomy" id="626369"/>
    <lineage>
        <taxon>Bacteria</taxon>
        <taxon>Bacillati</taxon>
        <taxon>Bacillota</taxon>
        <taxon>Bacilli</taxon>
        <taxon>Lactobacillales</taxon>
        <taxon>Carnobacteriaceae</taxon>
        <taxon>Granulicatella</taxon>
    </lineage>
</organism>
<dbReference type="InterPro" id="IPR013148">
    <property type="entry name" value="Glyco_hydro_32_N"/>
</dbReference>
<sequence length="468" mass="54552">MSLIRKSNTGKYGLVYHIVPPYGLMNDPNGLIYFKGQYHVFFQWNPTDTKHANKHWGHLVSDDMIQWKRVELALAPDQWFDKSGVYSGSAYVHQNQLWLFYTGNVKDEEGNASSYQCLAVSEDGIHFEKKGPLFEHPKGFTRHVRDPKVWYDARVDHYWMVVGAQTEDLKGDTLVYRSEDLLHWVLNGSISTEEKDFGYMWECPDVIPFEEKDAFIYSPQGIEAQGERFNNLYQTVVQLGKFTIDGKFIVEEDNLTEVDAGFDYYAPQSFQAEDGRILQYGWMGIPEGKEGLIPTIQDGWIHALTIPREVCIQNGKYLQKPARELWDLTTNVQKIQWNTTRFESVFSSPTQVWTVNWKEAVQDKLAIQLRNEIFIQYDAETQVLSVSRTDWETGEREIRERTLQSPLQHLNAWMDYSSLELFVNEGEEVFTLRFFTEEDSLDFLIQQTAEQEMEMEVYSMKESGFIAE</sequence>